<dbReference type="OrthoDB" id="1095728at2"/>
<name>A0A0A2G0W1_9PORP</name>
<keyword evidence="4" id="KW-1185">Reference proteome</keyword>
<evidence type="ECO:0000313" key="4">
    <source>
        <dbReference type="Proteomes" id="UP000249300"/>
    </source>
</evidence>
<evidence type="ECO:0000313" key="3">
    <source>
        <dbReference type="Proteomes" id="UP000030136"/>
    </source>
</evidence>
<evidence type="ECO:0000313" key="2">
    <source>
        <dbReference type="EMBL" id="SQH73938.1"/>
    </source>
</evidence>
<dbReference type="RefSeq" id="WP_023936342.1">
    <property type="nucleotide sequence ID" value="NZ_FUXH01000003.1"/>
</dbReference>
<dbReference type="STRING" id="393921.HQ45_03695"/>
<reference evidence="2 4" key="2">
    <citation type="submission" date="2018-06" db="EMBL/GenBank/DDBJ databases">
        <authorList>
            <consortium name="Pathogen Informatics"/>
            <person name="Doyle S."/>
        </authorList>
    </citation>
    <scope>NUCLEOTIDE SEQUENCE [LARGE SCALE GENOMIC DNA]</scope>
    <source>
        <strain evidence="2 4">NCTC12858</strain>
    </source>
</reference>
<dbReference type="Proteomes" id="UP000249300">
    <property type="component" value="Chromosome 1"/>
</dbReference>
<dbReference type="Proteomes" id="UP000030136">
    <property type="component" value="Unassembled WGS sequence"/>
</dbReference>
<evidence type="ECO:0000313" key="1">
    <source>
        <dbReference type="EMBL" id="KGN94129.1"/>
    </source>
</evidence>
<dbReference type="AlphaFoldDB" id="A0A0A2G0W1"/>
<gene>
    <name evidence="1" type="ORF">HQ38_06185</name>
    <name evidence="2" type="ORF">NCTC12858_01817</name>
</gene>
<dbReference type="EMBL" id="LS483447">
    <property type="protein sequence ID" value="SQH73938.1"/>
    <property type="molecule type" value="Genomic_DNA"/>
</dbReference>
<proteinExistence type="predicted"/>
<sequence length="61" mass="7420">MKREHAVRLLFNDKEWKAIGQYCSDFGVSNRARWFRETIMKEVFSRFVQNAPMLFSEEEMK</sequence>
<accession>A0A0A2G0W1</accession>
<protein>
    <submittedName>
        <fullName evidence="1">Uncharacterized protein</fullName>
    </submittedName>
</protein>
<organism evidence="1 3">
    <name type="scientific">Porphyromonas crevioricanis</name>
    <dbReference type="NCBI Taxonomy" id="393921"/>
    <lineage>
        <taxon>Bacteria</taxon>
        <taxon>Pseudomonadati</taxon>
        <taxon>Bacteroidota</taxon>
        <taxon>Bacteroidia</taxon>
        <taxon>Bacteroidales</taxon>
        <taxon>Porphyromonadaceae</taxon>
        <taxon>Porphyromonas</taxon>
    </lineage>
</organism>
<dbReference type="KEGG" id="pcre:NCTC12858_01817"/>
<dbReference type="EMBL" id="JQJC01000020">
    <property type="protein sequence ID" value="KGN94129.1"/>
    <property type="molecule type" value="Genomic_DNA"/>
</dbReference>
<reference evidence="1 3" key="1">
    <citation type="submission" date="2014-08" db="EMBL/GenBank/DDBJ databases">
        <title>Porphyromonas crevioricanis strain:COT-253_OH1447 Genome sequencing.</title>
        <authorList>
            <person name="Wallis C."/>
            <person name="Deusch O."/>
            <person name="O'Flynn C."/>
            <person name="Davis I."/>
            <person name="Jospin G."/>
            <person name="Darling A.E."/>
            <person name="Coil D.A."/>
            <person name="Alexiev A."/>
            <person name="Horsfall A."/>
            <person name="Kirkwood N."/>
            <person name="Harris S."/>
            <person name="Eisen J.A."/>
        </authorList>
    </citation>
    <scope>NUCLEOTIDE SEQUENCE [LARGE SCALE GENOMIC DNA]</scope>
    <source>
        <strain evidence="3">COT-253 OH1447</strain>
        <strain evidence="1">COT-253_OH1447</strain>
    </source>
</reference>